<evidence type="ECO:0000313" key="5">
    <source>
        <dbReference type="Proteomes" id="UP000054911"/>
    </source>
</evidence>
<dbReference type="STRING" id="1777141.AWB80_00071"/>
<dbReference type="OrthoDB" id="5561008at2"/>
<evidence type="ECO:0000256" key="1">
    <source>
        <dbReference type="ARBA" id="ARBA00022676"/>
    </source>
</evidence>
<evidence type="ECO:0000256" key="2">
    <source>
        <dbReference type="ARBA" id="ARBA00022679"/>
    </source>
</evidence>
<protein>
    <submittedName>
        <fullName evidence="4">Glycosyltransferase</fullName>
    </submittedName>
</protein>
<proteinExistence type="predicted"/>
<dbReference type="Gene3D" id="3.40.50.2000">
    <property type="entry name" value="Glycogen Phosphorylase B"/>
    <property type="match status" value="1"/>
</dbReference>
<dbReference type="Pfam" id="PF21129">
    <property type="entry name" value="TibC_1st"/>
    <property type="match status" value="1"/>
</dbReference>
<gene>
    <name evidence="4" type="ORF">AWB80_00071</name>
</gene>
<dbReference type="CDD" id="cd03789">
    <property type="entry name" value="GT9_LPS_heptosyltransferase"/>
    <property type="match status" value="1"/>
</dbReference>
<dbReference type="GO" id="GO:0008713">
    <property type="term" value="F:ADP-heptose-lipopolysaccharide heptosyltransferase activity"/>
    <property type="evidence" value="ECO:0007669"/>
    <property type="project" value="TreeGrafter"/>
</dbReference>
<name>A0A157Z1H4_9BURK</name>
<dbReference type="InterPro" id="IPR051199">
    <property type="entry name" value="LPS_LOS_Heptosyltrfase"/>
</dbReference>
<feature type="domain" description="Autotransproter heptosyltransferase TibC/BAHTCr-like N-terminal" evidence="3">
    <location>
        <begin position="29"/>
        <end position="90"/>
    </location>
</feature>
<evidence type="ECO:0000313" key="4">
    <source>
        <dbReference type="EMBL" id="SAK39420.1"/>
    </source>
</evidence>
<dbReference type="RefSeq" id="WP_061172665.1">
    <property type="nucleotide sequence ID" value="NZ_FCOE02000001.1"/>
</dbReference>
<dbReference type="InterPro" id="IPR002201">
    <property type="entry name" value="Glyco_trans_9"/>
</dbReference>
<dbReference type="AlphaFoldDB" id="A0A157Z1H4"/>
<comment type="caution">
    <text evidence="4">The sequence shown here is derived from an EMBL/GenBank/DDBJ whole genome shotgun (WGS) entry which is preliminary data.</text>
</comment>
<dbReference type="GO" id="GO:0005829">
    <property type="term" value="C:cytosol"/>
    <property type="evidence" value="ECO:0007669"/>
    <property type="project" value="TreeGrafter"/>
</dbReference>
<keyword evidence="1" id="KW-0328">Glycosyltransferase</keyword>
<sequence length="405" mass="45789">MSNVTSPASTQRGLTHGAFVRPSLPQLAGPEGILYDFNYGCRVQVPVDGWRVRMVDLDTFSQVFDEPVEAHSIVTSRRKYFVRFELQVFDGERLVFHHAYDARGRNVLIHPSGTALGDTLAWMPAVEAFRLQEQCEVYVVLPAHLQALFAKGYPAIRFMLPESSGSTDDPFYATYYLGFFSPYTDRDHQPTDPRMSSLQDAAAYLLGVPCKERRPNIVVAEAARPVAERYVCIATQSTAQCKYWNNPRGWRVLIDHLKARGYRVLCIDQHREYGADGVLNTMPEGCEDFTGNRPLEDRVNLLRHAAFFVGLSSGLSWLAWAAGTPVVMISGFTHPHTEFRTPYRVINFHACNSCFNDTTCDFDDRDFLWCPRRRDKPGRFQCSSAISPEQVIAQVERLIADCGLV</sequence>
<dbReference type="NCBIfam" id="TIGR04414">
    <property type="entry name" value="hepto_Aah_TibC"/>
    <property type="match status" value="1"/>
</dbReference>
<dbReference type="PANTHER" id="PTHR30160">
    <property type="entry name" value="TETRAACYLDISACCHARIDE 4'-KINASE-RELATED"/>
    <property type="match status" value="1"/>
</dbReference>
<dbReference type="GO" id="GO:0009244">
    <property type="term" value="P:lipopolysaccharide core region biosynthetic process"/>
    <property type="evidence" value="ECO:0007669"/>
    <property type="project" value="TreeGrafter"/>
</dbReference>
<organism evidence="4 5">
    <name type="scientific">Caballeronia pedi</name>
    <dbReference type="NCBI Taxonomy" id="1777141"/>
    <lineage>
        <taxon>Bacteria</taxon>
        <taxon>Pseudomonadati</taxon>
        <taxon>Pseudomonadota</taxon>
        <taxon>Betaproteobacteria</taxon>
        <taxon>Burkholderiales</taxon>
        <taxon>Burkholderiaceae</taxon>
        <taxon>Caballeronia</taxon>
    </lineage>
</organism>
<dbReference type="InterPro" id="IPR030929">
    <property type="entry name" value="Aah/TibC-like"/>
</dbReference>
<accession>A0A157Z1H4</accession>
<dbReference type="EMBL" id="FCOE02000001">
    <property type="protein sequence ID" value="SAK39420.1"/>
    <property type="molecule type" value="Genomic_DNA"/>
</dbReference>
<dbReference type="Pfam" id="PF01075">
    <property type="entry name" value="Glyco_transf_9"/>
    <property type="match status" value="1"/>
</dbReference>
<dbReference type="SUPFAM" id="SSF53756">
    <property type="entry name" value="UDP-Glycosyltransferase/glycogen phosphorylase"/>
    <property type="match status" value="1"/>
</dbReference>
<dbReference type="Proteomes" id="UP000054911">
    <property type="component" value="Unassembled WGS sequence"/>
</dbReference>
<evidence type="ECO:0000259" key="3">
    <source>
        <dbReference type="Pfam" id="PF21129"/>
    </source>
</evidence>
<keyword evidence="2" id="KW-0808">Transferase</keyword>
<dbReference type="InterPro" id="IPR049327">
    <property type="entry name" value="TibC/BAHTCr-like_N"/>
</dbReference>
<keyword evidence="5" id="KW-1185">Reference proteome</keyword>
<reference evidence="4" key="1">
    <citation type="submission" date="2016-01" db="EMBL/GenBank/DDBJ databases">
        <authorList>
            <person name="Peeters C."/>
        </authorList>
    </citation>
    <scope>NUCLEOTIDE SEQUENCE [LARGE SCALE GENOMIC DNA]</scope>
    <source>
        <strain evidence="4">LMG 29323</strain>
    </source>
</reference>